<dbReference type="EMBL" id="AP019860">
    <property type="protein sequence ID" value="BBM83679.1"/>
    <property type="molecule type" value="Genomic_DNA"/>
</dbReference>
<feature type="compositionally biased region" description="Basic and acidic residues" evidence="2">
    <location>
        <begin position="299"/>
        <end position="312"/>
    </location>
</feature>
<dbReference type="InterPro" id="IPR027417">
    <property type="entry name" value="P-loop_NTPase"/>
</dbReference>
<dbReference type="AlphaFoldDB" id="A0A5S9F3M2"/>
<feature type="compositionally biased region" description="Basic and acidic residues" evidence="2">
    <location>
        <begin position="266"/>
        <end position="287"/>
    </location>
</feature>
<dbReference type="Gene3D" id="3.40.50.300">
    <property type="entry name" value="P-loop containing nucleotide triphosphate hydrolases"/>
    <property type="match status" value="1"/>
</dbReference>
<dbReference type="OrthoDB" id="1123130at2"/>
<dbReference type="Pfam" id="PF13576">
    <property type="entry name" value="Pentapeptide_3"/>
    <property type="match status" value="1"/>
</dbReference>
<feature type="coiled-coil region" evidence="1">
    <location>
        <begin position="100"/>
        <end position="163"/>
    </location>
</feature>
<dbReference type="Gene3D" id="2.160.20.80">
    <property type="entry name" value="E3 ubiquitin-protein ligase SopA"/>
    <property type="match status" value="1"/>
</dbReference>
<evidence type="ECO:0000256" key="1">
    <source>
        <dbReference type="SAM" id="Coils"/>
    </source>
</evidence>
<keyword evidence="3" id="KW-1133">Transmembrane helix</keyword>
<gene>
    <name evidence="4" type="ORF">UABAM_02032</name>
</gene>
<dbReference type="InterPro" id="IPR001646">
    <property type="entry name" value="5peptide_repeat"/>
</dbReference>
<protein>
    <submittedName>
        <fullName evidence="4">Uncharacterized protein</fullName>
    </submittedName>
</protein>
<name>A0A5S9F3M2_UABAM</name>
<accession>A0A5S9F3M2</accession>
<feature type="transmembrane region" description="Helical" evidence="3">
    <location>
        <begin position="922"/>
        <end position="947"/>
    </location>
</feature>
<proteinExistence type="predicted"/>
<dbReference type="KEGG" id="uam:UABAM_02032"/>
<dbReference type="SUPFAM" id="SSF52540">
    <property type="entry name" value="P-loop containing nucleoside triphosphate hydrolases"/>
    <property type="match status" value="1"/>
</dbReference>
<evidence type="ECO:0000313" key="4">
    <source>
        <dbReference type="EMBL" id="BBM83679.1"/>
    </source>
</evidence>
<evidence type="ECO:0000256" key="3">
    <source>
        <dbReference type="SAM" id="Phobius"/>
    </source>
</evidence>
<feature type="region of interest" description="Disordered" evidence="2">
    <location>
        <begin position="205"/>
        <end position="312"/>
    </location>
</feature>
<keyword evidence="3" id="KW-0812">Transmembrane</keyword>
<keyword evidence="3" id="KW-0472">Membrane</keyword>
<keyword evidence="5" id="KW-1185">Reference proteome</keyword>
<dbReference type="Proteomes" id="UP000326354">
    <property type="component" value="Chromosome"/>
</dbReference>
<organism evidence="4 5">
    <name type="scientific">Uabimicrobium amorphum</name>
    <dbReference type="NCBI Taxonomy" id="2596890"/>
    <lineage>
        <taxon>Bacteria</taxon>
        <taxon>Pseudomonadati</taxon>
        <taxon>Planctomycetota</taxon>
        <taxon>Candidatus Uabimicrobiia</taxon>
        <taxon>Candidatus Uabimicrobiales</taxon>
        <taxon>Candidatus Uabimicrobiaceae</taxon>
        <taxon>Candidatus Uabimicrobium</taxon>
    </lineage>
</organism>
<sequence length="953" mass="109688">MVQTNFFQKEISLKFIYYGRDSVGKKTTLRSLHKHLESKQKTKIQDENFDDVIVHHFIHIPKKALAGMKIKCGIYCIPEQGLQSKKVLSLLEGVDGIIFVADLNSDVEEASESYKKLETAFTKIDEKLLFRSMIMQYTKKDLVSDVEERITNFNNTFNKLKKKHFATEESSEQDILEAWECVYSQVMIEVRAKLDSTTKSMPKTKLKFNFNRKKSGDQSENKEERKEESADSDEKKGLKIPKKFAKKEELASSTQKADSDSQETTEEGKKEESLSKADDKKAQDKFNETQVDLEFSEEEERRKASETETIAEHNQHLIKKQVQQISENNFFEDSADEGMASAKTEAFSNDEKEMDSINRLKVTNQLLSELDTSLREQRTPETLFFESTSDQEGTRVDENLYSETISLRSSPITKELENKSSDQALEKIKNGEVLQNAKLDVLDLRNYNFVDPIRISKCQIGSILCDGSDFNGPFIIEDTKILRHFSLSSNIGSLFRDSIKLKRVEVEGEIVWDGVVASKEVTILDSTWTNSAQIQKCAFEKEVFIANSNIFGLNCRESNFRGEFTMTGCRFENSAEFQNSSIEDRLYVSSSYFQKVYFCNTQCKGNVEIINSTFDKLGSFKKMNIAKGFCLEGCVFNGRADFSEVRINGEFEVRRTEFFEDTFFHKAMATTNQCFENVTFSAMTDFSKASFNQVDFIQTYFKGITHFHEAIFSEDASFLESNFENTTNFSRAIFYKKVDFTECTFKGRISFRGMIGDYVIIHREQVEKKLLCDTEKNYAMIRQEYLTLKRIMEKQRRLQDRDWAHYHAKRAERRSKKVNWFNPMSVGERFFNWLFLDIGSRYGTRPQNIVILGFLLWATFAGVYAFVFPAHLQASDLLISEKLGLNSYSFFVENKALLAGAEVSLKAILPGTAMNMALANSLWMWLAVMLESFLGIVLAFMLSILLVRKLLQS</sequence>
<feature type="compositionally biased region" description="Basic and acidic residues" evidence="2">
    <location>
        <begin position="214"/>
        <end position="237"/>
    </location>
</feature>
<reference evidence="4 5" key="1">
    <citation type="submission" date="2019-08" db="EMBL/GenBank/DDBJ databases">
        <title>Complete genome sequence of Candidatus Uab amorphum.</title>
        <authorList>
            <person name="Shiratori T."/>
            <person name="Suzuki S."/>
            <person name="Kakizawa Y."/>
            <person name="Ishida K."/>
        </authorList>
    </citation>
    <scope>NUCLEOTIDE SEQUENCE [LARGE SCALE GENOMIC DNA]</scope>
    <source>
        <strain evidence="4 5">SRT547</strain>
    </source>
</reference>
<feature type="transmembrane region" description="Helical" evidence="3">
    <location>
        <begin position="849"/>
        <end position="868"/>
    </location>
</feature>
<evidence type="ECO:0000313" key="5">
    <source>
        <dbReference type="Proteomes" id="UP000326354"/>
    </source>
</evidence>
<dbReference type="RefSeq" id="WP_151967871.1">
    <property type="nucleotide sequence ID" value="NZ_AP019860.1"/>
</dbReference>
<evidence type="ECO:0000256" key="2">
    <source>
        <dbReference type="SAM" id="MobiDB-lite"/>
    </source>
</evidence>
<keyword evidence="1" id="KW-0175">Coiled coil</keyword>